<evidence type="ECO:0000313" key="16">
    <source>
        <dbReference type="Proteomes" id="UP000308092"/>
    </source>
</evidence>
<keyword evidence="8" id="KW-0547">Nucleotide-binding</keyword>
<evidence type="ECO:0000256" key="10">
    <source>
        <dbReference type="ARBA" id="ARBA00022989"/>
    </source>
</evidence>
<dbReference type="PANTHER" id="PTHR23033">
    <property type="entry name" value="BETA1,3-GALACTOSYLTRANSFERASE"/>
    <property type="match status" value="1"/>
</dbReference>
<evidence type="ECO:0000256" key="9">
    <source>
        <dbReference type="ARBA" id="ARBA00022968"/>
    </source>
</evidence>
<dbReference type="Pfam" id="PF02434">
    <property type="entry name" value="Fringe"/>
    <property type="match status" value="1"/>
</dbReference>
<evidence type="ECO:0000256" key="2">
    <source>
        <dbReference type="ARBA" id="ARBA00004922"/>
    </source>
</evidence>
<reference evidence="14 17" key="2">
    <citation type="submission" date="2019-08" db="EMBL/GenBank/DDBJ databases">
        <title>The genome sequence of a newly discovered highly antifungal drug resistant Aspergillus species, Aspergillus tanneri NIH 1004.</title>
        <authorList>
            <person name="Mounaud S."/>
            <person name="Singh I."/>
            <person name="Joardar V."/>
            <person name="Pakala S."/>
            <person name="Pakala S."/>
            <person name="Venepally P."/>
            <person name="Chung J.K."/>
            <person name="Losada L."/>
            <person name="Nierman W.C."/>
        </authorList>
    </citation>
    <scope>NUCLEOTIDE SEQUENCE [LARGE SCALE GENOMIC DNA]</scope>
    <source>
        <strain evidence="14 17">NIH1004</strain>
    </source>
</reference>
<dbReference type="Proteomes" id="UP000324241">
    <property type="component" value="Unassembled WGS sequence"/>
</dbReference>
<evidence type="ECO:0000313" key="17">
    <source>
        <dbReference type="Proteomes" id="UP000324241"/>
    </source>
</evidence>
<feature type="chain" id="PRO_5036122181" description="N-acetylgalactosaminide beta-1,3-galactosyltransferase" evidence="12">
    <location>
        <begin position="34"/>
        <end position="438"/>
    </location>
</feature>
<comment type="subcellular location">
    <subcellularLocation>
        <location evidence="1">Membrane</location>
        <topology evidence="1">Single-pass type II membrane protein</topology>
    </subcellularLocation>
</comment>
<dbReference type="Gene3D" id="3.90.550.50">
    <property type="match status" value="1"/>
</dbReference>
<evidence type="ECO:0000259" key="13">
    <source>
        <dbReference type="Pfam" id="PF02434"/>
    </source>
</evidence>
<keyword evidence="16" id="KW-1185">Reference proteome</keyword>
<name>A0A4S3JVN2_9EURO</name>
<dbReference type="RefSeq" id="XP_033421841.1">
    <property type="nucleotide sequence ID" value="XM_033575986.1"/>
</dbReference>
<dbReference type="InterPro" id="IPR026050">
    <property type="entry name" value="C1GALT1/C1GALT1_chp1"/>
</dbReference>
<protein>
    <recommendedName>
        <fullName evidence="4">N-acetylgalactosaminide beta-1,3-galactosyltransferase</fullName>
        <ecNumber evidence="4">2.4.1.122</ecNumber>
    </recommendedName>
</protein>
<evidence type="ECO:0000256" key="12">
    <source>
        <dbReference type="SAM" id="SignalP"/>
    </source>
</evidence>
<keyword evidence="5" id="KW-0328">Glycosyltransferase</keyword>
<dbReference type="GO" id="GO:0016263">
    <property type="term" value="F:glycoprotein-N-acetylgalactosamine 3-beta-galactosyltransferase activity"/>
    <property type="evidence" value="ECO:0007669"/>
    <property type="project" value="UniProtKB-EC"/>
</dbReference>
<dbReference type="EC" id="2.4.1.122" evidence="4"/>
<sequence length="438" mass="50269">MAVFRPRRPPGRRRIPWTWSVLGLLVMLYLCFRRNPAPDSYRLDCTPDDPSCCPNLHGMEDILVILKTGVTEAHEKVPTHLKTTLRCVPNYVIFSDYEEEIDGVRVHDVLRGLSNEVIWSNPEFNVYQRVRQAGRPGLTVEDLNPDVNSVFGKPNNPGWKLDKWKFLPMIDEALKVNHKVKWYVFMEADTYFVWPNLVAWLAQLDPLRPYYLGNQMQILDVLFAHGGSGFVLSRPAMERASALRQKDVARWDEVTRGHWAGDCALGQLLREAGVGLLWAWPALQIGPPEEMDYFSEGYSKIPWCYAPVTFHHLTPDEVEDLWHLDRGWFSAGHKHLLYRDVFMQVIRPQLTGTRSDWDNKIDPKSSISSLTRTILECRHRCLYDPECVQYAFQSDTCWISSVAKLGIASAGISSGWIPERIDVLVEDMGSCPQAQWVV</sequence>
<dbReference type="STRING" id="1220188.A0A4S3JVN2"/>
<evidence type="ECO:0000256" key="5">
    <source>
        <dbReference type="ARBA" id="ARBA00022676"/>
    </source>
</evidence>
<comment type="pathway">
    <text evidence="2">Protein modification; protein glycosylation.</text>
</comment>
<dbReference type="VEuPathDB" id="FungiDB:EYZ11_001016"/>
<dbReference type="GO" id="GO:0000166">
    <property type="term" value="F:nucleotide binding"/>
    <property type="evidence" value="ECO:0007669"/>
    <property type="project" value="UniProtKB-KW"/>
</dbReference>
<comment type="similarity">
    <text evidence="3">Belongs to the glycosyltransferase 31 family. Beta3-Gal-T subfamily.</text>
</comment>
<evidence type="ECO:0000256" key="3">
    <source>
        <dbReference type="ARBA" id="ARBA00006462"/>
    </source>
</evidence>
<evidence type="ECO:0000256" key="4">
    <source>
        <dbReference type="ARBA" id="ARBA00012557"/>
    </source>
</evidence>
<evidence type="ECO:0000256" key="1">
    <source>
        <dbReference type="ARBA" id="ARBA00004606"/>
    </source>
</evidence>
<dbReference type="EMBL" id="QUQM01000008">
    <property type="protein sequence ID" value="KAA8642479.1"/>
    <property type="molecule type" value="Genomic_DNA"/>
</dbReference>
<dbReference type="InterPro" id="IPR003378">
    <property type="entry name" value="Fringe-like_glycosylTrfase"/>
</dbReference>
<keyword evidence="11" id="KW-0472">Membrane</keyword>
<evidence type="ECO:0000313" key="15">
    <source>
        <dbReference type="EMBL" id="THC99467.1"/>
    </source>
</evidence>
<keyword evidence="6" id="KW-0808">Transferase</keyword>
<feature type="domain" description="Fringe-like glycosyltransferase" evidence="13">
    <location>
        <begin position="175"/>
        <end position="271"/>
    </location>
</feature>
<keyword evidence="9" id="KW-0735">Signal-anchor</keyword>
<keyword evidence="7" id="KW-0812">Transmembrane</keyword>
<feature type="signal peptide" evidence="12">
    <location>
        <begin position="1"/>
        <end position="33"/>
    </location>
</feature>
<evidence type="ECO:0000313" key="14">
    <source>
        <dbReference type="EMBL" id="KAA8642479.1"/>
    </source>
</evidence>
<proteinExistence type="inferred from homology"/>
<comment type="caution">
    <text evidence="15">The sequence shown here is derived from an EMBL/GenBank/DDBJ whole genome shotgun (WGS) entry which is preliminary data.</text>
</comment>
<keyword evidence="12" id="KW-0732">Signal</keyword>
<evidence type="ECO:0000256" key="6">
    <source>
        <dbReference type="ARBA" id="ARBA00022679"/>
    </source>
</evidence>
<dbReference type="AlphaFoldDB" id="A0A4S3JVN2"/>
<dbReference type="Proteomes" id="UP000308092">
    <property type="component" value="Unassembled WGS sequence"/>
</dbReference>
<dbReference type="EMBL" id="SOSA01000017">
    <property type="protein sequence ID" value="THC99467.1"/>
    <property type="molecule type" value="Genomic_DNA"/>
</dbReference>
<dbReference type="PANTHER" id="PTHR23033:SF47">
    <property type="entry name" value="APPLE DOMAIN-CONTAINING PROTEIN-RELATED"/>
    <property type="match status" value="1"/>
</dbReference>
<evidence type="ECO:0000256" key="7">
    <source>
        <dbReference type="ARBA" id="ARBA00022692"/>
    </source>
</evidence>
<gene>
    <name evidence="14" type="ORF">ATNIH1004_011424</name>
    <name evidence="15" type="ORF">EYZ11_001016</name>
</gene>
<dbReference type="OrthoDB" id="414175at2759"/>
<evidence type="ECO:0000256" key="8">
    <source>
        <dbReference type="ARBA" id="ARBA00022741"/>
    </source>
</evidence>
<reference evidence="15 16" key="1">
    <citation type="submission" date="2019-03" db="EMBL/GenBank/DDBJ databases">
        <title>The genome sequence of a newly discovered highly antifungal drug resistant Aspergillus species, Aspergillus tanneri NIH 1004.</title>
        <authorList>
            <person name="Mounaud S."/>
            <person name="Singh I."/>
            <person name="Joardar V."/>
            <person name="Pakala S."/>
            <person name="Pakala S."/>
            <person name="Venepally P."/>
            <person name="Hoover J."/>
            <person name="Nierman W."/>
            <person name="Chung J."/>
            <person name="Losada L."/>
        </authorList>
    </citation>
    <scope>NUCLEOTIDE SEQUENCE [LARGE SCALE GENOMIC DNA]</scope>
    <source>
        <strain evidence="15 16">NIH1004</strain>
    </source>
</reference>
<dbReference type="GO" id="GO:0016020">
    <property type="term" value="C:membrane"/>
    <property type="evidence" value="ECO:0007669"/>
    <property type="project" value="UniProtKB-SubCell"/>
</dbReference>
<organism evidence="15 16">
    <name type="scientific">Aspergillus tanneri</name>
    <dbReference type="NCBI Taxonomy" id="1220188"/>
    <lineage>
        <taxon>Eukaryota</taxon>
        <taxon>Fungi</taxon>
        <taxon>Dikarya</taxon>
        <taxon>Ascomycota</taxon>
        <taxon>Pezizomycotina</taxon>
        <taxon>Eurotiomycetes</taxon>
        <taxon>Eurotiomycetidae</taxon>
        <taxon>Eurotiales</taxon>
        <taxon>Aspergillaceae</taxon>
        <taxon>Aspergillus</taxon>
        <taxon>Aspergillus subgen. Circumdati</taxon>
    </lineage>
</organism>
<keyword evidence="10" id="KW-1133">Transmembrane helix</keyword>
<evidence type="ECO:0000256" key="11">
    <source>
        <dbReference type="ARBA" id="ARBA00023136"/>
    </source>
</evidence>
<accession>A0A4S3JVN2</accession>
<dbReference type="GeneID" id="54334125"/>